<evidence type="ECO:0000313" key="1">
    <source>
        <dbReference type="EMBL" id="MFC3963036.1"/>
    </source>
</evidence>
<dbReference type="RefSeq" id="WP_378612773.1">
    <property type="nucleotide sequence ID" value="NZ_JBHSAX010000013.1"/>
</dbReference>
<sequence>MPTYRPLSPGELVARIAERVLSRAERTVVAVDGADAADPESLADLLVSRLRETGRDAASVPLHGYVRPASLRLEYGRDDIDSYRDAWFDYAALDREVLRALRERGRWLPALWDEVADRSARATLRDASDGTVLVVSGPMLLGRGLAFDTTVRLELSEPALHRLTPDDQRWTVPALLAHAVEYPEEADFAVRWDHPNKPALRI</sequence>
<dbReference type="Gene3D" id="3.40.50.300">
    <property type="entry name" value="P-loop containing nucleotide triphosphate hydrolases"/>
    <property type="match status" value="1"/>
</dbReference>
<dbReference type="EMBL" id="JBHSAX010000013">
    <property type="protein sequence ID" value="MFC3963036.1"/>
    <property type="molecule type" value="Genomic_DNA"/>
</dbReference>
<dbReference type="InterPro" id="IPR027417">
    <property type="entry name" value="P-loop_NTPase"/>
</dbReference>
<proteinExistence type="predicted"/>
<gene>
    <name evidence="1" type="ORF">ACFO0B_13660</name>
</gene>
<evidence type="ECO:0008006" key="3">
    <source>
        <dbReference type="Google" id="ProtNLM"/>
    </source>
</evidence>
<dbReference type="Proteomes" id="UP001595696">
    <property type="component" value="Unassembled WGS sequence"/>
</dbReference>
<reference evidence="2" key="1">
    <citation type="journal article" date="2019" name="Int. J. Syst. Evol. Microbiol.">
        <title>The Global Catalogue of Microorganisms (GCM) 10K type strain sequencing project: providing services to taxonomists for standard genome sequencing and annotation.</title>
        <authorList>
            <consortium name="The Broad Institute Genomics Platform"/>
            <consortium name="The Broad Institute Genome Sequencing Center for Infectious Disease"/>
            <person name="Wu L."/>
            <person name="Ma J."/>
        </authorList>
    </citation>
    <scope>NUCLEOTIDE SEQUENCE [LARGE SCALE GENOMIC DNA]</scope>
    <source>
        <strain evidence="2">CGMCC 4.7330</strain>
    </source>
</reference>
<protein>
    <recommendedName>
        <fullName evidence="3">Uridine kinase</fullName>
    </recommendedName>
</protein>
<keyword evidence="2" id="KW-1185">Reference proteome</keyword>
<accession>A0ABV8DTW4</accession>
<comment type="caution">
    <text evidence="1">The sequence shown here is derived from an EMBL/GenBank/DDBJ whole genome shotgun (WGS) entry which is preliminary data.</text>
</comment>
<organism evidence="1 2">
    <name type="scientific">Nocardia jiangsuensis</name>
    <dbReference type="NCBI Taxonomy" id="1691563"/>
    <lineage>
        <taxon>Bacteria</taxon>
        <taxon>Bacillati</taxon>
        <taxon>Actinomycetota</taxon>
        <taxon>Actinomycetes</taxon>
        <taxon>Mycobacteriales</taxon>
        <taxon>Nocardiaceae</taxon>
        <taxon>Nocardia</taxon>
    </lineage>
</organism>
<evidence type="ECO:0000313" key="2">
    <source>
        <dbReference type="Proteomes" id="UP001595696"/>
    </source>
</evidence>
<name>A0ABV8DTW4_9NOCA</name>